<evidence type="ECO:0000313" key="2">
    <source>
        <dbReference type="EMBL" id="MCI60254.1"/>
    </source>
</evidence>
<comment type="caution">
    <text evidence="2">The sequence shown here is derived from an EMBL/GenBank/DDBJ whole genome shotgun (WGS) entry which is preliminary data.</text>
</comment>
<dbReference type="EMBL" id="LXQA010578304">
    <property type="protein sequence ID" value="MCI60254.1"/>
    <property type="molecule type" value="Genomic_DNA"/>
</dbReference>
<reference evidence="2 3" key="1">
    <citation type="journal article" date="2018" name="Front. Plant Sci.">
        <title>Red Clover (Trifolium pratense) and Zigzag Clover (T. medium) - A Picture of Genomic Similarities and Differences.</title>
        <authorList>
            <person name="Dluhosova J."/>
            <person name="Istvanek J."/>
            <person name="Nedelnik J."/>
            <person name="Repkova J."/>
        </authorList>
    </citation>
    <scope>NUCLEOTIDE SEQUENCE [LARGE SCALE GENOMIC DNA]</scope>
    <source>
        <strain evidence="3">cv. 10/8</strain>
        <tissue evidence="2">Leaf</tissue>
    </source>
</reference>
<keyword evidence="3" id="KW-1185">Reference proteome</keyword>
<accession>A0A392TI29</accession>
<evidence type="ECO:0000256" key="1">
    <source>
        <dbReference type="SAM" id="MobiDB-lite"/>
    </source>
</evidence>
<organism evidence="2 3">
    <name type="scientific">Trifolium medium</name>
    <dbReference type="NCBI Taxonomy" id="97028"/>
    <lineage>
        <taxon>Eukaryota</taxon>
        <taxon>Viridiplantae</taxon>
        <taxon>Streptophyta</taxon>
        <taxon>Embryophyta</taxon>
        <taxon>Tracheophyta</taxon>
        <taxon>Spermatophyta</taxon>
        <taxon>Magnoliopsida</taxon>
        <taxon>eudicotyledons</taxon>
        <taxon>Gunneridae</taxon>
        <taxon>Pentapetalae</taxon>
        <taxon>rosids</taxon>
        <taxon>fabids</taxon>
        <taxon>Fabales</taxon>
        <taxon>Fabaceae</taxon>
        <taxon>Papilionoideae</taxon>
        <taxon>50 kb inversion clade</taxon>
        <taxon>NPAAA clade</taxon>
        <taxon>Hologalegina</taxon>
        <taxon>IRL clade</taxon>
        <taxon>Trifolieae</taxon>
        <taxon>Trifolium</taxon>
    </lineage>
</organism>
<feature type="non-terminal residue" evidence="2">
    <location>
        <position position="1"/>
    </location>
</feature>
<proteinExistence type="predicted"/>
<name>A0A392TI29_9FABA</name>
<feature type="region of interest" description="Disordered" evidence="1">
    <location>
        <begin position="1"/>
        <end position="20"/>
    </location>
</feature>
<sequence length="83" mass="8627">EVGGPSAPAELLEKGSLGGPEVPHLVSPAPVVVDSSCFEISRPSSTPTMCMDLDPSELDNDVGPVLCEVTDGAFLQVHRVVIK</sequence>
<dbReference type="AlphaFoldDB" id="A0A392TI29"/>
<dbReference type="Proteomes" id="UP000265520">
    <property type="component" value="Unassembled WGS sequence"/>
</dbReference>
<evidence type="ECO:0000313" key="3">
    <source>
        <dbReference type="Proteomes" id="UP000265520"/>
    </source>
</evidence>
<protein>
    <submittedName>
        <fullName evidence="2">Uncharacterized protein</fullName>
    </submittedName>
</protein>